<dbReference type="KEGG" id="acep:105617728"/>
<dbReference type="EnsemblMetazoa" id="XM_012199282.1">
    <property type="protein sequence ID" value="XP_012054672.1"/>
    <property type="gene ID" value="LOC105617728"/>
</dbReference>
<dbReference type="CDD" id="cd00096">
    <property type="entry name" value="Ig"/>
    <property type="match status" value="1"/>
</dbReference>
<reference evidence="2" key="2">
    <citation type="submission" date="2016-04" db="UniProtKB">
        <authorList>
            <consortium name="EnsemblMetazoa"/>
        </authorList>
    </citation>
    <scope>IDENTIFICATION</scope>
</reference>
<dbReference type="Pfam" id="PF13927">
    <property type="entry name" value="Ig_3"/>
    <property type="match status" value="1"/>
</dbReference>
<organism evidence="2 3">
    <name type="scientific">Atta cephalotes</name>
    <name type="common">Leafcutter ant</name>
    <dbReference type="NCBI Taxonomy" id="12957"/>
    <lineage>
        <taxon>Eukaryota</taxon>
        <taxon>Metazoa</taxon>
        <taxon>Ecdysozoa</taxon>
        <taxon>Arthropoda</taxon>
        <taxon>Hexapoda</taxon>
        <taxon>Insecta</taxon>
        <taxon>Pterygota</taxon>
        <taxon>Neoptera</taxon>
        <taxon>Endopterygota</taxon>
        <taxon>Hymenoptera</taxon>
        <taxon>Apocrita</taxon>
        <taxon>Aculeata</taxon>
        <taxon>Formicoidea</taxon>
        <taxon>Formicidae</taxon>
        <taxon>Myrmicinae</taxon>
        <taxon>Atta</taxon>
    </lineage>
</organism>
<dbReference type="eggNOG" id="KOG3510">
    <property type="taxonomic scope" value="Eukaryota"/>
</dbReference>
<feature type="domain" description="Ig-like" evidence="1">
    <location>
        <begin position="81"/>
        <end position="165"/>
    </location>
</feature>
<dbReference type="Proteomes" id="UP000005205">
    <property type="component" value="Unassembled WGS sequence"/>
</dbReference>
<dbReference type="PROSITE" id="PS50835">
    <property type="entry name" value="IG_LIKE"/>
    <property type="match status" value="1"/>
</dbReference>
<dbReference type="EMBL" id="ADTU01010371">
    <property type="status" value="NOT_ANNOTATED_CDS"/>
    <property type="molecule type" value="Genomic_DNA"/>
</dbReference>
<protein>
    <recommendedName>
        <fullName evidence="1">Ig-like domain-containing protein</fullName>
    </recommendedName>
</protein>
<dbReference type="InterPro" id="IPR007110">
    <property type="entry name" value="Ig-like_dom"/>
</dbReference>
<dbReference type="SUPFAM" id="SSF48726">
    <property type="entry name" value="Immunoglobulin"/>
    <property type="match status" value="1"/>
</dbReference>
<evidence type="ECO:0000313" key="2">
    <source>
        <dbReference type="EnsemblMetazoa" id="XP_012054672.1"/>
    </source>
</evidence>
<proteinExistence type="predicted"/>
<dbReference type="EMBL" id="ADTU01010372">
    <property type="status" value="NOT_ANNOTATED_CDS"/>
    <property type="molecule type" value="Genomic_DNA"/>
</dbReference>
<evidence type="ECO:0000259" key="1">
    <source>
        <dbReference type="PROSITE" id="PS50835"/>
    </source>
</evidence>
<dbReference type="InterPro" id="IPR003598">
    <property type="entry name" value="Ig_sub2"/>
</dbReference>
<reference evidence="3" key="1">
    <citation type="journal article" date="2011" name="PLoS Genet.">
        <title>The genome sequence of the leaf-cutter ant Atta cephalotes reveals insights into its obligate symbiotic lifestyle.</title>
        <authorList>
            <person name="Suen G."/>
            <person name="Teiling C."/>
            <person name="Li L."/>
            <person name="Holt C."/>
            <person name="Abouheif E."/>
            <person name="Bornberg-Bauer E."/>
            <person name="Bouffard P."/>
            <person name="Caldera E.J."/>
            <person name="Cash E."/>
            <person name="Cavanaugh A."/>
            <person name="Denas O."/>
            <person name="Elhaik E."/>
            <person name="Fave M.J."/>
            <person name="Gadau J."/>
            <person name="Gibson J.D."/>
            <person name="Graur D."/>
            <person name="Grubbs K.J."/>
            <person name="Hagen D.E."/>
            <person name="Harkins T.T."/>
            <person name="Helmkampf M."/>
            <person name="Hu H."/>
            <person name="Johnson B.R."/>
            <person name="Kim J."/>
            <person name="Marsh S.E."/>
            <person name="Moeller J.A."/>
            <person name="Munoz-Torres M.C."/>
            <person name="Murphy M.C."/>
            <person name="Naughton M.C."/>
            <person name="Nigam S."/>
            <person name="Overson R."/>
            <person name="Rajakumar R."/>
            <person name="Reese J.T."/>
            <person name="Scott J.J."/>
            <person name="Smith C.R."/>
            <person name="Tao S."/>
            <person name="Tsutsui N.D."/>
            <person name="Viljakainen L."/>
            <person name="Wissler L."/>
            <person name="Yandell M.D."/>
            <person name="Zimmer F."/>
            <person name="Taylor J."/>
            <person name="Slater S.C."/>
            <person name="Clifton S.W."/>
            <person name="Warren W.C."/>
            <person name="Elsik C.G."/>
            <person name="Smith C.D."/>
            <person name="Weinstock G.M."/>
            <person name="Gerardo N.M."/>
            <person name="Currie C.R."/>
        </authorList>
    </citation>
    <scope>NUCLEOTIDE SEQUENCE [LARGE SCALE GENOMIC DNA]</scope>
</reference>
<dbReference type="Gene3D" id="2.60.40.10">
    <property type="entry name" value="Immunoglobulins"/>
    <property type="match status" value="1"/>
</dbReference>
<dbReference type="InParanoid" id="A0A158NAW4"/>
<keyword evidence="3" id="KW-1185">Reference proteome</keyword>
<dbReference type="FunCoup" id="A0A158NAW4">
    <property type="interactions" value="36"/>
</dbReference>
<dbReference type="AlphaFoldDB" id="A0A158NAW4"/>
<dbReference type="STRING" id="12957.A0A158NAW4"/>
<dbReference type="SMART" id="SM00408">
    <property type="entry name" value="IGc2"/>
    <property type="match status" value="1"/>
</dbReference>
<sequence length="178" mass="19884">MNRNRIQELTSRAQKTSSHISTEWEGLSQITSTYVIDCVRVEDQGLKYCVSVSKNVVAQSTPTVLLVNSTKATECNSESQPTITLHASWRFALNENTVILPCRVVGHPAPYLFWLDNSSKIISPTTHARHTVLPSGDLQITDLNWPDMGEYTCKVQSGYTEKSISTFLYPVLFTSKGK</sequence>
<evidence type="ECO:0000313" key="3">
    <source>
        <dbReference type="Proteomes" id="UP000005205"/>
    </source>
</evidence>
<accession>A0A158NAW4</accession>
<gene>
    <name evidence="2" type="primary">105617728</name>
</gene>
<dbReference type="OrthoDB" id="6138780at2759"/>
<dbReference type="InterPro" id="IPR013783">
    <property type="entry name" value="Ig-like_fold"/>
</dbReference>
<name>A0A158NAW4_ATTCE</name>
<dbReference type="InterPro" id="IPR036179">
    <property type="entry name" value="Ig-like_dom_sf"/>
</dbReference>